<evidence type="ECO:0008006" key="3">
    <source>
        <dbReference type="Google" id="ProtNLM"/>
    </source>
</evidence>
<dbReference type="AlphaFoldDB" id="A0AAD7GLW0"/>
<keyword evidence="2" id="KW-1185">Reference proteome</keyword>
<evidence type="ECO:0000313" key="1">
    <source>
        <dbReference type="EMBL" id="KAJ7693939.1"/>
    </source>
</evidence>
<dbReference type="EMBL" id="JARKIE010000044">
    <property type="protein sequence ID" value="KAJ7693939.1"/>
    <property type="molecule type" value="Genomic_DNA"/>
</dbReference>
<dbReference type="Gene3D" id="1.20.1280.50">
    <property type="match status" value="1"/>
</dbReference>
<accession>A0AAD7GLW0</accession>
<sequence length="469" mass="52412">MSNDSLRAQASEHILAISRHQLLLNEIQRQLDAIVYPVLTLPPEITSEIFRHCVPVPADDGREWQYVDLDEAPLLLMHVCSAWRQVTLSTPALWSRLAIDAGDFPTRFSEIVNVWLSRARKCPLSVKIDGPLCDIHNFTGFLKAFRRHSQTMRSLELNITEDDLRNMDTRRLALPLLEGLSLRLLETENRPGPITMFHEVPALREVLLAECPPSFVTLPWNQLTKFTGDCITAADCAKALRLMPNVVECRFAAIERFQDTTPAAFSHPKIESFTLFQSYSEDLEHYACSTDILASLTLPSLQALEILYPDPEGFDPEVFDAFLLGSGSRLQRLVIRGDVEIDVTSLLNVPALIDLEISHPGIGFITVLFDFFGHDHTLIPRLQTLSFLGCRDAEDEGEASVADIVQIAAAPMTDRMRIPSGIVPLQSFRLVSDATSPVPHCSNHELLPFKELKAAGMAIYIGTETESFV</sequence>
<protein>
    <recommendedName>
        <fullName evidence="3">F-box domain-containing protein</fullName>
    </recommendedName>
</protein>
<dbReference type="Proteomes" id="UP001221757">
    <property type="component" value="Unassembled WGS sequence"/>
</dbReference>
<gene>
    <name evidence="1" type="ORF">B0H17DRAFT_1199614</name>
</gene>
<name>A0AAD7GLW0_MYCRO</name>
<proteinExistence type="predicted"/>
<comment type="caution">
    <text evidence="1">The sequence shown here is derived from an EMBL/GenBank/DDBJ whole genome shotgun (WGS) entry which is preliminary data.</text>
</comment>
<organism evidence="1 2">
    <name type="scientific">Mycena rosella</name>
    <name type="common">Pink bonnet</name>
    <name type="synonym">Agaricus rosellus</name>
    <dbReference type="NCBI Taxonomy" id="1033263"/>
    <lineage>
        <taxon>Eukaryota</taxon>
        <taxon>Fungi</taxon>
        <taxon>Dikarya</taxon>
        <taxon>Basidiomycota</taxon>
        <taxon>Agaricomycotina</taxon>
        <taxon>Agaricomycetes</taxon>
        <taxon>Agaricomycetidae</taxon>
        <taxon>Agaricales</taxon>
        <taxon>Marasmiineae</taxon>
        <taxon>Mycenaceae</taxon>
        <taxon>Mycena</taxon>
    </lineage>
</organism>
<reference evidence="1" key="1">
    <citation type="submission" date="2023-03" db="EMBL/GenBank/DDBJ databases">
        <title>Massive genome expansion in bonnet fungi (Mycena s.s.) driven by repeated elements and novel gene families across ecological guilds.</title>
        <authorList>
            <consortium name="Lawrence Berkeley National Laboratory"/>
            <person name="Harder C.B."/>
            <person name="Miyauchi S."/>
            <person name="Viragh M."/>
            <person name="Kuo A."/>
            <person name="Thoen E."/>
            <person name="Andreopoulos B."/>
            <person name="Lu D."/>
            <person name="Skrede I."/>
            <person name="Drula E."/>
            <person name="Henrissat B."/>
            <person name="Morin E."/>
            <person name="Kohler A."/>
            <person name="Barry K."/>
            <person name="LaButti K."/>
            <person name="Morin E."/>
            <person name="Salamov A."/>
            <person name="Lipzen A."/>
            <person name="Mereny Z."/>
            <person name="Hegedus B."/>
            <person name="Baldrian P."/>
            <person name="Stursova M."/>
            <person name="Weitz H."/>
            <person name="Taylor A."/>
            <person name="Grigoriev I.V."/>
            <person name="Nagy L.G."/>
            <person name="Martin F."/>
            <person name="Kauserud H."/>
        </authorList>
    </citation>
    <scope>NUCLEOTIDE SEQUENCE</scope>
    <source>
        <strain evidence="1">CBHHK067</strain>
    </source>
</reference>
<evidence type="ECO:0000313" key="2">
    <source>
        <dbReference type="Proteomes" id="UP001221757"/>
    </source>
</evidence>